<name>A0ABV9NAI0_9PROT</name>
<reference evidence="6" key="1">
    <citation type="journal article" date="2019" name="Int. J. Syst. Evol. Microbiol.">
        <title>The Global Catalogue of Microorganisms (GCM) 10K type strain sequencing project: providing services to taxonomists for standard genome sequencing and annotation.</title>
        <authorList>
            <consortium name="The Broad Institute Genomics Platform"/>
            <consortium name="The Broad Institute Genome Sequencing Center for Infectious Disease"/>
            <person name="Wu L."/>
            <person name="Ma J."/>
        </authorList>
    </citation>
    <scope>NUCLEOTIDE SEQUENCE [LARGE SCALE GENOMIC DNA]</scope>
    <source>
        <strain evidence="6">CCUG 62981</strain>
    </source>
</reference>
<dbReference type="RefSeq" id="WP_382435993.1">
    <property type="nucleotide sequence ID" value="NZ_JBHSGQ010000001.1"/>
</dbReference>
<dbReference type="SUPFAM" id="SSF55073">
    <property type="entry name" value="Nucleotide cyclase"/>
    <property type="match status" value="1"/>
</dbReference>
<evidence type="ECO:0000256" key="2">
    <source>
        <dbReference type="ARBA" id="ARBA00034247"/>
    </source>
</evidence>
<dbReference type="InterPro" id="IPR029787">
    <property type="entry name" value="Nucleotide_cyclase"/>
</dbReference>
<feature type="domain" description="GGDEF" evidence="4">
    <location>
        <begin position="203"/>
        <end position="338"/>
    </location>
</feature>
<dbReference type="Proteomes" id="UP001596024">
    <property type="component" value="Unassembled WGS sequence"/>
</dbReference>
<organism evidence="5 6">
    <name type="scientific">Glycocaulis abyssi</name>
    <dbReference type="NCBI Taxonomy" id="1433403"/>
    <lineage>
        <taxon>Bacteria</taxon>
        <taxon>Pseudomonadati</taxon>
        <taxon>Pseudomonadota</taxon>
        <taxon>Alphaproteobacteria</taxon>
        <taxon>Maricaulales</taxon>
        <taxon>Maricaulaceae</taxon>
        <taxon>Glycocaulis</taxon>
    </lineage>
</organism>
<dbReference type="NCBIfam" id="TIGR00254">
    <property type="entry name" value="GGDEF"/>
    <property type="match status" value="1"/>
</dbReference>
<evidence type="ECO:0000313" key="6">
    <source>
        <dbReference type="Proteomes" id="UP001596024"/>
    </source>
</evidence>
<dbReference type="Pfam" id="PF00990">
    <property type="entry name" value="GGDEF"/>
    <property type="match status" value="1"/>
</dbReference>
<comment type="catalytic activity">
    <reaction evidence="2">
        <text>2 GTP = 3',3'-c-di-GMP + 2 diphosphate</text>
        <dbReference type="Rhea" id="RHEA:24898"/>
        <dbReference type="ChEBI" id="CHEBI:33019"/>
        <dbReference type="ChEBI" id="CHEBI:37565"/>
        <dbReference type="ChEBI" id="CHEBI:58805"/>
        <dbReference type="EC" id="2.7.7.65"/>
    </reaction>
</comment>
<evidence type="ECO:0000313" key="5">
    <source>
        <dbReference type="EMBL" id="MFC4723935.1"/>
    </source>
</evidence>
<dbReference type="InterPro" id="IPR050469">
    <property type="entry name" value="Diguanylate_Cyclase"/>
</dbReference>
<proteinExistence type="predicted"/>
<keyword evidence="3" id="KW-0175">Coiled coil</keyword>
<dbReference type="InterPro" id="IPR043128">
    <property type="entry name" value="Rev_trsase/Diguanyl_cyclase"/>
</dbReference>
<comment type="caution">
    <text evidence="5">The sequence shown here is derived from an EMBL/GenBank/DDBJ whole genome shotgun (WGS) entry which is preliminary data.</text>
</comment>
<evidence type="ECO:0000259" key="4">
    <source>
        <dbReference type="PROSITE" id="PS50887"/>
    </source>
</evidence>
<dbReference type="EC" id="2.7.7.65" evidence="1"/>
<dbReference type="PROSITE" id="PS50887">
    <property type="entry name" value="GGDEF"/>
    <property type="match status" value="1"/>
</dbReference>
<accession>A0ABV9NAI0</accession>
<dbReference type="PANTHER" id="PTHR45138:SF9">
    <property type="entry name" value="DIGUANYLATE CYCLASE DGCM-RELATED"/>
    <property type="match status" value="1"/>
</dbReference>
<gene>
    <name evidence="5" type="ORF">ACFPB0_01400</name>
</gene>
<dbReference type="CDD" id="cd01949">
    <property type="entry name" value="GGDEF"/>
    <property type="match status" value="1"/>
</dbReference>
<evidence type="ECO:0000256" key="3">
    <source>
        <dbReference type="SAM" id="Coils"/>
    </source>
</evidence>
<dbReference type="InterPro" id="IPR000160">
    <property type="entry name" value="GGDEF_dom"/>
</dbReference>
<protein>
    <recommendedName>
        <fullName evidence="1">diguanylate cyclase</fullName>
        <ecNumber evidence="1">2.7.7.65</ecNumber>
    </recommendedName>
</protein>
<dbReference type="PANTHER" id="PTHR45138">
    <property type="entry name" value="REGULATORY COMPONENTS OF SENSORY TRANSDUCTION SYSTEM"/>
    <property type="match status" value="1"/>
</dbReference>
<keyword evidence="6" id="KW-1185">Reference proteome</keyword>
<sequence>MQTYEGIDLARRALDLMDEHDVAPTPQNYAVWVAYVSDSIPELSETLQRAVDKGGPIDDDLCDELYERHFTFKRIQDAVLDTGGAMSRELGAVVKTLEAAERDTAAYGEALAGASGQLGDTTDIAAFKRMVEGLVSATARMQRRSRELERRLQETSVEVNQLRGNLERVREEAMTDALTGLANRKRFDEAMRKARRDADLQGDDFCLVLCDIDHFKRFNDTWGHQTGDQIIRFVAACLSRFAKDTHIVARYGGEEYAIVMPRTTMADAAEIAEKVRATVESKRLLRKSTNEDLGHITVSMGVSQHHDGESVERLIERTDANLYKSKQTGRNRVTVDSVEDDTGAAAA</sequence>
<feature type="coiled-coil region" evidence="3">
    <location>
        <begin position="138"/>
        <end position="172"/>
    </location>
</feature>
<dbReference type="Gene3D" id="3.30.70.270">
    <property type="match status" value="1"/>
</dbReference>
<dbReference type="SMART" id="SM00267">
    <property type="entry name" value="GGDEF"/>
    <property type="match status" value="1"/>
</dbReference>
<dbReference type="EMBL" id="JBHSGQ010000001">
    <property type="protein sequence ID" value="MFC4723935.1"/>
    <property type="molecule type" value="Genomic_DNA"/>
</dbReference>
<evidence type="ECO:0000256" key="1">
    <source>
        <dbReference type="ARBA" id="ARBA00012528"/>
    </source>
</evidence>